<name>A0AA88XF40_PINIB</name>
<feature type="compositionally biased region" description="Basic residues" evidence="3">
    <location>
        <begin position="157"/>
        <end position="176"/>
    </location>
</feature>
<evidence type="ECO:0000259" key="4">
    <source>
        <dbReference type="PROSITE" id="PS50102"/>
    </source>
</evidence>
<accession>A0AA88XF40</accession>
<feature type="region of interest" description="Disordered" evidence="3">
    <location>
        <begin position="85"/>
        <end position="182"/>
    </location>
</feature>
<dbReference type="GO" id="GO:0003723">
    <property type="term" value="F:RNA binding"/>
    <property type="evidence" value="ECO:0007669"/>
    <property type="project" value="UniProtKB-UniRule"/>
</dbReference>
<protein>
    <recommendedName>
        <fullName evidence="4">RRM domain-containing protein</fullName>
    </recommendedName>
</protein>
<dbReference type="SMART" id="SM00361">
    <property type="entry name" value="RRM_1"/>
    <property type="match status" value="1"/>
</dbReference>
<dbReference type="EMBL" id="VSWD01000013">
    <property type="protein sequence ID" value="KAK3084109.1"/>
    <property type="molecule type" value="Genomic_DNA"/>
</dbReference>
<comment type="caution">
    <text evidence="5">The sequence shown here is derived from an EMBL/GenBank/DDBJ whole genome shotgun (WGS) entry which is preliminary data.</text>
</comment>
<dbReference type="InterPro" id="IPR000504">
    <property type="entry name" value="RRM_dom"/>
</dbReference>
<dbReference type="AlphaFoldDB" id="A0AA88XF40"/>
<feature type="domain" description="RRM" evidence="4">
    <location>
        <begin position="15"/>
        <end position="93"/>
    </location>
</feature>
<dbReference type="PANTHER" id="PTHR48034">
    <property type="entry name" value="TRANSFORMER-2 SEX-DETERMINING PROTEIN-RELATED"/>
    <property type="match status" value="1"/>
</dbReference>
<dbReference type="CDD" id="cd12311">
    <property type="entry name" value="RRM_SRSF2_SRSF8"/>
    <property type="match status" value="1"/>
</dbReference>
<dbReference type="SUPFAM" id="SSF54928">
    <property type="entry name" value="RNA-binding domain, RBD"/>
    <property type="match status" value="1"/>
</dbReference>
<feature type="compositionally biased region" description="Gly residues" evidence="3">
    <location>
        <begin position="107"/>
        <end position="117"/>
    </location>
</feature>
<keyword evidence="1 2" id="KW-0694">RNA-binding</keyword>
<evidence type="ECO:0000256" key="1">
    <source>
        <dbReference type="ARBA" id="ARBA00022884"/>
    </source>
</evidence>
<evidence type="ECO:0000256" key="3">
    <source>
        <dbReference type="SAM" id="MobiDB-lite"/>
    </source>
</evidence>
<dbReference type="InterPro" id="IPR050441">
    <property type="entry name" value="RBM"/>
</dbReference>
<evidence type="ECO:0000313" key="5">
    <source>
        <dbReference type="EMBL" id="KAK3084109.1"/>
    </source>
</evidence>
<dbReference type="Pfam" id="PF00076">
    <property type="entry name" value="RRM_1"/>
    <property type="match status" value="1"/>
</dbReference>
<dbReference type="PROSITE" id="PS50102">
    <property type="entry name" value="RRM"/>
    <property type="match status" value="1"/>
</dbReference>
<evidence type="ECO:0000313" key="6">
    <source>
        <dbReference type="Proteomes" id="UP001186944"/>
    </source>
</evidence>
<dbReference type="Proteomes" id="UP001186944">
    <property type="component" value="Unassembled WGS sequence"/>
</dbReference>
<feature type="compositionally biased region" description="Basic residues" evidence="3">
    <location>
        <begin position="118"/>
        <end position="148"/>
    </location>
</feature>
<dbReference type="InterPro" id="IPR012677">
    <property type="entry name" value="Nucleotide-bd_a/b_plait_sf"/>
</dbReference>
<dbReference type="Gene3D" id="3.30.70.330">
    <property type="match status" value="1"/>
</dbReference>
<keyword evidence="6" id="KW-1185">Reference proteome</keyword>
<sequence>MSYRSRGPPDTAGMISLKVDNLSYRTNPDDLRRAFEKYGDVGDVYIPRDRFTRESRGFAFVRFYDKRDAEDAMDSMDGTVFDGRELRVQTARYGRPDTRRGPPQRRFGGGGGGYHGGGRSRYRSRSRSRSRSRRSRSGSRRRGRRSSTRSRSDSRSRSRSRSVSRRRSYSKSKSKSPRPNDD</sequence>
<organism evidence="5 6">
    <name type="scientific">Pinctada imbricata</name>
    <name type="common">Atlantic pearl-oyster</name>
    <name type="synonym">Pinctada martensii</name>
    <dbReference type="NCBI Taxonomy" id="66713"/>
    <lineage>
        <taxon>Eukaryota</taxon>
        <taxon>Metazoa</taxon>
        <taxon>Spiralia</taxon>
        <taxon>Lophotrochozoa</taxon>
        <taxon>Mollusca</taxon>
        <taxon>Bivalvia</taxon>
        <taxon>Autobranchia</taxon>
        <taxon>Pteriomorphia</taxon>
        <taxon>Pterioida</taxon>
        <taxon>Pterioidea</taxon>
        <taxon>Pteriidae</taxon>
        <taxon>Pinctada</taxon>
    </lineage>
</organism>
<evidence type="ECO:0000256" key="2">
    <source>
        <dbReference type="PROSITE-ProRule" id="PRU00176"/>
    </source>
</evidence>
<proteinExistence type="predicted"/>
<dbReference type="SMART" id="SM00360">
    <property type="entry name" value="RRM"/>
    <property type="match status" value="1"/>
</dbReference>
<reference evidence="5" key="1">
    <citation type="submission" date="2019-08" db="EMBL/GenBank/DDBJ databases">
        <title>The improved chromosome-level genome for the pearl oyster Pinctada fucata martensii using PacBio sequencing and Hi-C.</title>
        <authorList>
            <person name="Zheng Z."/>
        </authorList>
    </citation>
    <scope>NUCLEOTIDE SEQUENCE</scope>
    <source>
        <strain evidence="5">ZZ-2019</strain>
        <tissue evidence="5">Adductor muscle</tissue>
    </source>
</reference>
<dbReference type="InterPro" id="IPR003954">
    <property type="entry name" value="RRM_euk-type"/>
</dbReference>
<gene>
    <name evidence="5" type="ORF">FSP39_008309</name>
</gene>
<dbReference type="InterPro" id="IPR035979">
    <property type="entry name" value="RBD_domain_sf"/>
</dbReference>